<keyword evidence="3 5" id="KW-1133">Transmembrane helix</keyword>
<evidence type="ECO:0000256" key="4">
    <source>
        <dbReference type="ARBA" id="ARBA00023136"/>
    </source>
</evidence>
<accession>A0A3P8DPQ9</accession>
<reference evidence="6 7" key="1">
    <citation type="submission" date="2018-11" db="EMBL/GenBank/DDBJ databases">
        <authorList>
            <consortium name="Pathogen Informatics"/>
        </authorList>
    </citation>
    <scope>NUCLEOTIDE SEQUENCE [LARGE SCALE GENOMIC DNA]</scope>
</reference>
<comment type="subcellular location">
    <subcellularLocation>
        <location evidence="1">Membrane</location>
    </subcellularLocation>
</comment>
<evidence type="ECO:0000313" key="8">
    <source>
        <dbReference type="WBParaSite" id="HPBE_0002454701-mRNA-1"/>
    </source>
</evidence>
<dbReference type="GO" id="GO:0016020">
    <property type="term" value="C:membrane"/>
    <property type="evidence" value="ECO:0007669"/>
    <property type="project" value="UniProtKB-SubCell"/>
</dbReference>
<evidence type="ECO:0000256" key="3">
    <source>
        <dbReference type="ARBA" id="ARBA00022989"/>
    </source>
</evidence>
<reference evidence="8" key="2">
    <citation type="submission" date="2019-09" db="UniProtKB">
        <authorList>
            <consortium name="WormBaseParasite"/>
        </authorList>
    </citation>
    <scope>IDENTIFICATION</scope>
</reference>
<evidence type="ECO:0000313" key="6">
    <source>
        <dbReference type="EMBL" id="VDP45781.1"/>
    </source>
</evidence>
<dbReference type="Pfam" id="PF10320">
    <property type="entry name" value="7TM_GPCR_Srsx"/>
    <property type="match status" value="1"/>
</dbReference>
<dbReference type="InterPro" id="IPR019424">
    <property type="entry name" value="7TM_GPCR_Srsx"/>
</dbReference>
<dbReference type="OrthoDB" id="5820127at2759"/>
<dbReference type="SMART" id="SM01381">
    <property type="entry name" value="7TM_GPCR_Srsx"/>
    <property type="match status" value="1"/>
</dbReference>
<feature type="transmembrane region" description="Helical" evidence="5">
    <location>
        <begin position="115"/>
        <end position="142"/>
    </location>
</feature>
<organism evidence="7 8">
    <name type="scientific">Heligmosomoides polygyrus</name>
    <name type="common">Parasitic roundworm</name>
    <dbReference type="NCBI Taxonomy" id="6339"/>
    <lineage>
        <taxon>Eukaryota</taxon>
        <taxon>Metazoa</taxon>
        <taxon>Ecdysozoa</taxon>
        <taxon>Nematoda</taxon>
        <taxon>Chromadorea</taxon>
        <taxon>Rhabditida</taxon>
        <taxon>Rhabditina</taxon>
        <taxon>Rhabditomorpha</taxon>
        <taxon>Strongyloidea</taxon>
        <taxon>Heligmosomidae</taxon>
        <taxon>Heligmosomoides</taxon>
    </lineage>
</organism>
<keyword evidence="7" id="KW-1185">Reference proteome</keyword>
<dbReference type="InterPro" id="IPR047130">
    <property type="entry name" value="7TM_GPCR_Srsx_nematod"/>
</dbReference>
<dbReference type="PANTHER" id="PTHR23360:SF5">
    <property type="entry name" value="G-PROTEIN COUPLED RECEPTORS FAMILY 1 PROFILE DOMAIN-CONTAINING PROTEIN"/>
    <property type="match status" value="1"/>
</dbReference>
<evidence type="ECO:0000256" key="5">
    <source>
        <dbReference type="SAM" id="Phobius"/>
    </source>
</evidence>
<name>A0A183GPC7_HELPZ</name>
<dbReference type="EMBL" id="UZAH01036490">
    <property type="protein sequence ID" value="VDP45781.1"/>
    <property type="molecule type" value="Genomic_DNA"/>
</dbReference>
<feature type="transmembrane region" description="Helical" evidence="5">
    <location>
        <begin position="86"/>
        <end position="109"/>
    </location>
</feature>
<dbReference type="InterPro" id="IPR000276">
    <property type="entry name" value="GPCR_Rhodpsn"/>
</dbReference>
<evidence type="ECO:0000256" key="1">
    <source>
        <dbReference type="ARBA" id="ARBA00004370"/>
    </source>
</evidence>
<protein>
    <submittedName>
        <fullName evidence="8">G_PROTEIN_RECEP_F1_2 domain-containing protein</fullName>
    </submittedName>
</protein>
<dbReference type="Proteomes" id="UP000050761">
    <property type="component" value="Unassembled WGS sequence"/>
</dbReference>
<keyword evidence="4 5" id="KW-0472">Membrane</keyword>
<dbReference type="GO" id="GO:0004930">
    <property type="term" value="F:G protein-coupled receptor activity"/>
    <property type="evidence" value="ECO:0007669"/>
    <property type="project" value="InterPro"/>
</dbReference>
<evidence type="ECO:0000313" key="7">
    <source>
        <dbReference type="Proteomes" id="UP000050761"/>
    </source>
</evidence>
<accession>A0A183GPC7</accession>
<sequence>MKVRRYQAITLGSRFAYISETPKHCITIAFAFVNDCLRSPILLSITFVTNTIISFAQNIRFVFAEVCVRFTTFVQGAKMAMAFKSIFVTVSIVICGWMVTFLVNSLAVVVSQNAYIIMVINMYAGITVNIGTMSNVFVFVAINTEYREVIQQMFGFRPHAKKMSEVSTMQGLSEKSRSKGIVAVHS</sequence>
<dbReference type="WBParaSite" id="HPBE_0002454701-mRNA-1">
    <property type="protein sequence ID" value="HPBE_0002454701-mRNA-1"/>
    <property type="gene ID" value="HPBE_0002454701"/>
</dbReference>
<evidence type="ECO:0000256" key="2">
    <source>
        <dbReference type="ARBA" id="ARBA00022692"/>
    </source>
</evidence>
<dbReference type="PANTHER" id="PTHR23360">
    <property type="entry name" value="G-PROTEIN COUPLED RECEPTORS FAMILY 1 PROFILE DOMAIN-CONTAINING PROTEIN-RELATED"/>
    <property type="match status" value="1"/>
</dbReference>
<proteinExistence type="predicted"/>
<gene>
    <name evidence="6" type="ORF">HPBE_LOCUS24546</name>
</gene>
<keyword evidence="2 5" id="KW-0812">Transmembrane</keyword>
<dbReference type="AlphaFoldDB" id="A0A183GPC7"/>